<dbReference type="KEGG" id="pbs:Plabr_2844"/>
<evidence type="ECO:0000256" key="4">
    <source>
        <dbReference type="ARBA" id="ARBA00022691"/>
    </source>
</evidence>
<dbReference type="Pfam" id="PF01209">
    <property type="entry name" value="Ubie_methyltran"/>
    <property type="match status" value="1"/>
</dbReference>
<comment type="similarity">
    <text evidence="5">Belongs to the class I-like SAM-binding methyltransferase superfamily. MenG/UbiE family.</text>
</comment>
<evidence type="ECO:0000256" key="1">
    <source>
        <dbReference type="ARBA" id="ARBA00022428"/>
    </source>
</evidence>
<gene>
    <name evidence="5" type="primary">menG</name>
    <name evidence="6" type="ordered locus">Plabr_2844</name>
</gene>
<dbReference type="EMBL" id="CP002546">
    <property type="protein sequence ID" value="ADY60443.1"/>
    <property type="molecule type" value="Genomic_DNA"/>
</dbReference>
<dbReference type="GO" id="GO:0032259">
    <property type="term" value="P:methylation"/>
    <property type="evidence" value="ECO:0007669"/>
    <property type="project" value="UniProtKB-KW"/>
</dbReference>
<keyword evidence="4 5" id="KW-0949">S-adenosyl-L-methionine</keyword>
<accession>F0STI1</accession>
<dbReference type="AlphaFoldDB" id="F0STI1"/>
<dbReference type="Gene3D" id="3.40.50.150">
    <property type="entry name" value="Vaccinia Virus protein VP39"/>
    <property type="match status" value="1"/>
</dbReference>
<sequence>MNESTVADHETAETKIDKSNQRVQRMFGEIAPRYDVMNHVLSGGTDYYWRSITVGRAAPQGEAPILDVCTGTGDLALAYWRKTKRRVPVVGTDFTEEMLEIAREKFDKAVRLDDARIEFKQADTQDLPFEDNTFQIVSVAFGLRNVADTMKGLKEMVRVCQPGGRVVILEFSLPGNALLRKGYTWYFRNVLPRIGQFFASNTQSAYNYLPETVSEFPYGKELAGLLEKAGLEQVTFKPLTFGVATLYIGHKPK</sequence>
<keyword evidence="6" id="KW-0830">Ubiquinone</keyword>
<dbReference type="NCBIfam" id="NF001244">
    <property type="entry name" value="PRK00216.1-5"/>
    <property type="match status" value="1"/>
</dbReference>
<dbReference type="STRING" id="756272.Plabr_2844"/>
<feature type="binding site" evidence="5">
    <location>
        <begin position="123"/>
        <end position="124"/>
    </location>
    <ligand>
        <name>S-adenosyl-L-methionine</name>
        <dbReference type="ChEBI" id="CHEBI:59789"/>
    </ligand>
</feature>
<comment type="pathway">
    <text evidence="5">Quinol/quinone metabolism; menaquinone biosynthesis; menaquinol from 1,4-dihydroxy-2-naphthoate: step 2/2.</text>
</comment>
<reference evidence="7" key="1">
    <citation type="submission" date="2011-02" db="EMBL/GenBank/DDBJ databases">
        <title>The complete genome of Planctomyces brasiliensis DSM 5305.</title>
        <authorList>
            <person name="Lucas S."/>
            <person name="Copeland A."/>
            <person name="Lapidus A."/>
            <person name="Bruce D."/>
            <person name="Goodwin L."/>
            <person name="Pitluck S."/>
            <person name="Kyrpides N."/>
            <person name="Mavromatis K."/>
            <person name="Pagani I."/>
            <person name="Ivanova N."/>
            <person name="Ovchinnikova G."/>
            <person name="Lu M."/>
            <person name="Detter J.C."/>
            <person name="Han C."/>
            <person name="Land M."/>
            <person name="Hauser L."/>
            <person name="Markowitz V."/>
            <person name="Cheng J.-F."/>
            <person name="Hugenholtz P."/>
            <person name="Woyke T."/>
            <person name="Wu D."/>
            <person name="Tindall B."/>
            <person name="Pomrenke H.G."/>
            <person name="Brambilla E."/>
            <person name="Klenk H.-P."/>
            <person name="Eisen J.A."/>
        </authorList>
    </citation>
    <scope>NUCLEOTIDE SEQUENCE [LARGE SCALE GENOMIC DNA]</scope>
    <source>
        <strain evidence="7">ATCC 49424 / DSM 5305 / JCM 21570 / NBRC 103401 / IFAM 1448</strain>
    </source>
</reference>
<organism evidence="6 7">
    <name type="scientific">Rubinisphaera brasiliensis (strain ATCC 49424 / DSM 5305 / JCM 21570 / IAM 15109 / NBRC 103401 / IFAM 1448)</name>
    <name type="common">Planctomyces brasiliensis</name>
    <dbReference type="NCBI Taxonomy" id="756272"/>
    <lineage>
        <taxon>Bacteria</taxon>
        <taxon>Pseudomonadati</taxon>
        <taxon>Planctomycetota</taxon>
        <taxon>Planctomycetia</taxon>
        <taxon>Planctomycetales</taxon>
        <taxon>Planctomycetaceae</taxon>
        <taxon>Rubinisphaera</taxon>
    </lineage>
</organism>
<dbReference type="NCBIfam" id="TIGR01934">
    <property type="entry name" value="MenG_MenH_UbiE"/>
    <property type="match status" value="1"/>
</dbReference>
<dbReference type="GO" id="GO:0043770">
    <property type="term" value="F:demethylmenaquinone methyltransferase activity"/>
    <property type="evidence" value="ECO:0007669"/>
    <property type="project" value="UniProtKB-UniRule"/>
</dbReference>
<evidence type="ECO:0000313" key="7">
    <source>
        <dbReference type="Proteomes" id="UP000006860"/>
    </source>
</evidence>
<keyword evidence="2 5" id="KW-0489">Methyltransferase</keyword>
<dbReference type="PROSITE" id="PS01183">
    <property type="entry name" value="UBIE_1"/>
    <property type="match status" value="1"/>
</dbReference>
<dbReference type="InterPro" id="IPR029063">
    <property type="entry name" value="SAM-dependent_MTases_sf"/>
</dbReference>
<dbReference type="PANTHER" id="PTHR43591:SF24">
    <property type="entry name" value="2-METHOXY-6-POLYPRENYL-1,4-BENZOQUINOL METHYLASE, MITOCHONDRIAL"/>
    <property type="match status" value="1"/>
</dbReference>
<name>F0STI1_RUBBR</name>
<keyword evidence="1 5" id="KW-0474">Menaquinone biosynthesis</keyword>
<feature type="binding site" evidence="5">
    <location>
        <position position="93"/>
    </location>
    <ligand>
        <name>S-adenosyl-L-methionine</name>
        <dbReference type="ChEBI" id="CHEBI:59789"/>
    </ligand>
</feature>
<dbReference type="CDD" id="cd02440">
    <property type="entry name" value="AdoMet_MTases"/>
    <property type="match status" value="1"/>
</dbReference>
<evidence type="ECO:0000256" key="3">
    <source>
        <dbReference type="ARBA" id="ARBA00022679"/>
    </source>
</evidence>
<proteinExistence type="inferred from homology"/>
<dbReference type="Proteomes" id="UP000006860">
    <property type="component" value="Chromosome"/>
</dbReference>
<dbReference type="SUPFAM" id="SSF53335">
    <property type="entry name" value="S-adenosyl-L-methionine-dependent methyltransferases"/>
    <property type="match status" value="1"/>
</dbReference>
<protein>
    <recommendedName>
        <fullName evidence="5">Demethylmenaquinone methyltransferase</fullName>
        <ecNumber evidence="5">2.1.1.163</ecNumber>
    </recommendedName>
</protein>
<evidence type="ECO:0000256" key="2">
    <source>
        <dbReference type="ARBA" id="ARBA00022603"/>
    </source>
</evidence>
<dbReference type="PANTHER" id="PTHR43591">
    <property type="entry name" value="METHYLTRANSFERASE"/>
    <property type="match status" value="1"/>
</dbReference>
<comment type="catalytic activity">
    <reaction evidence="5">
        <text>a 2-demethylmenaquinol + S-adenosyl-L-methionine = a menaquinol + S-adenosyl-L-homocysteine + H(+)</text>
        <dbReference type="Rhea" id="RHEA:42640"/>
        <dbReference type="Rhea" id="RHEA-COMP:9539"/>
        <dbReference type="Rhea" id="RHEA-COMP:9563"/>
        <dbReference type="ChEBI" id="CHEBI:15378"/>
        <dbReference type="ChEBI" id="CHEBI:18151"/>
        <dbReference type="ChEBI" id="CHEBI:55437"/>
        <dbReference type="ChEBI" id="CHEBI:57856"/>
        <dbReference type="ChEBI" id="CHEBI:59789"/>
        <dbReference type="EC" id="2.1.1.163"/>
    </reaction>
</comment>
<keyword evidence="3 5" id="KW-0808">Transferase</keyword>
<dbReference type="UniPathway" id="UPA00079">
    <property type="reaction ID" value="UER00169"/>
</dbReference>
<dbReference type="GO" id="GO:0009234">
    <property type="term" value="P:menaquinone biosynthetic process"/>
    <property type="evidence" value="ECO:0007669"/>
    <property type="project" value="UniProtKB-UniRule"/>
</dbReference>
<comment type="caution">
    <text evidence="5">Lacks conserved residue(s) required for the propagation of feature annotation.</text>
</comment>
<dbReference type="HAMAP" id="MF_01813">
    <property type="entry name" value="MenG_UbiE_methyltr"/>
    <property type="match status" value="1"/>
</dbReference>
<dbReference type="EC" id="2.1.1.163" evidence="5"/>
<evidence type="ECO:0000256" key="5">
    <source>
        <dbReference type="HAMAP-Rule" id="MF_01813"/>
    </source>
</evidence>
<dbReference type="PROSITE" id="PS01184">
    <property type="entry name" value="UBIE_2"/>
    <property type="match status" value="1"/>
</dbReference>
<dbReference type="InterPro" id="IPR004033">
    <property type="entry name" value="UbiE/COQ5_MeTrFase"/>
</dbReference>
<keyword evidence="7" id="KW-1185">Reference proteome</keyword>
<dbReference type="eggNOG" id="COG2226">
    <property type="taxonomic scope" value="Bacteria"/>
</dbReference>
<dbReference type="RefSeq" id="WP_013629165.1">
    <property type="nucleotide sequence ID" value="NC_015174.1"/>
</dbReference>
<comment type="function">
    <text evidence="5">Methyltransferase required for the conversion of demethylmenaquinol (DMKH2) to menaquinol (MKH2).</text>
</comment>
<evidence type="ECO:0000313" key="6">
    <source>
        <dbReference type="EMBL" id="ADY60443.1"/>
    </source>
</evidence>
<dbReference type="PROSITE" id="PS51608">
    <property type="entry name" value="SAM_MT_UBIE"/>
    <property type="match status" value="1"/>
</dbReference>
<feature type="binding site" evidence="5">
    <location>
        <position position="72"/>
    </location>
    <ligand>
        <name>S-adenosyl-L-methionine</name>
        <dbReference type="ChEBI" id="CHEBI:59789"/>
    </ligand>
</feature>
<dbReference type="InterPro" id="IPR023576">
    <property type="entry name" value="UbiE/COQ5_MeTrFase_CS"/>
</dbReference>
<dbReference type="HOGENOM" id="CLU_037990_0_0_0"/>